<name>A0A2I1HXB4_9GLOM</name>
<keyword evidence="2" id="KW-1185">Reference proteome</keyword>
<evidence type="ECO:0000313" key="1">
    <source>
        <dbReference type="EMBL" id="PKY63524.1"/>
    </source>
</evidence>
<evidence type="ECO:0000313" key="2">
    <source>
        <dbReference type="Proteomes" id="UP000234323"/>
    </source>
</evidence>
<comment type="caution">
    <text evidence="1">The sequence shown here is derived from an EMBL/GenBank/DDBJ whole genome shotgun (WGS) entry which is preliminary data.</text>
</comment>
<sequence>MTILIAEDEARSAELVQAILLSYPFFVYSSEPFCLPDLFPTYRHFRLSLPKTLSCIVTILGYPYV</sequence>
<accession>A0A2I1HXB4</accession>
<gene>
    <name evidence="1" type="ORF">RhiirA4_492765</name>
</gene>
<dbReference type="Proteomes" id="UP000234323">
    <property type="component" value="Unassembled WGS sequence"/>
</dbReference>
<dbReference type="EMBL" id="LLXI01010688">
    <property type="protein sequence ID" value="PKY63524.1"/>
    <property type="molecule type" value="Genomic_DNA"/>
</dbReference>
<dbReference type="AlphaFoldDB" id="A0A2I1HXB4"/>
<reference evidence="1 2" key="1">
    <citation type="submission" date="2015-10" db="EMBL/GenBank/DDBJ databases">
        <title>Genome analyses suggest a sexual origin of heterokaryosis in a supposedly ancient asexual fungus.</title>
        <authorList>
            <person name="Ropars J."/>
            <person name="Sedzielewska K."/>
            <person name="Noel J."/>
            <person name="Charron P."/>
            <person name="Farinelli L."/>
            <person name="Marton T."/>
            <person name="Kruger M."/>
            <person name="Pelin A."/>
            <person name="Brachmann A."/>
            <person name="Corradi N."/>
        </authorList>
    </citation>
    <scope>NUCLEOTIDE SEQUENCE [LARGE SCALE GENOMIC DNA]</scope>
    <source>
        <strain evidence="1 2">A4</strain>
    </source>
</reference>
<protein>
    <submittedName>
        <fullName evidence="1">Uncharacterized protein</fullName>
    </submittedName>
</protein>
<organism evidence="1 2">
    <name type="scientific">Rhizophagus irregularis</name>
    <dbReference type="NCBI Taxonomy" id="588596"/>
    <lineage>
        <taxon>Eukaryota</taxon>
        <taxon>Fungi</taxon>
        <taxon>Fungi incertae sedis</taxon>
        <taxon>Mucoromycota</taxon>
        <taxon>Glomeromycotina</taxon>
        <taxon>Glomeromycetes</taxon>
        <taxon>Glomerales</taxon>
        <taxon>Glomeraceae</taxon>
        <taxon>Rhizophagus</taxon>
    </lineage>
</organism>
<proteinExistence type="predicted"/>